<gene>
    <name evidence="7" type="ORF">SAMN05661093_06457</name>
</gene>
<dbReference type="GO" id="GO:0005886">
    <property type="term" value="C:plasma membrane"/>
    <property type="evidence" value="ECO:0007669"/>
    <property type="project" value="UniProtKB-SubCell"/>
</dbReference>
<dbReference type="Pfam" id="PF02653">
    <property type="entry name" value="BPD_transp_2"/>
    <property type="match status" value="1"/>
</dbReference>
<feature type="transmembrane region" description="Helical" evidence="6">
    <location>
        <begin position="118"/>
        <end position="138"/>
    </location>
</feature>
<dbReference type="Proteomes" id="UP000192674">
    <property type="component" value="Unassembled WGS sequence"/>
</dbReference>
<dbReference type="EMBL" id="FWXV01000006">
    <property type="protein sequence ID" value="SMD20506.1"/>
    <property type="molecule type" value="Genomic_DNA"/>
</dbReference>
<feature type="transmembrane region" description="Helical" evidence="6">
    <location>
        <begin position="276"/>
        <end position="304"/>
    </location>
</feature>
<dbReference type="RefSeq" id="WP_235038963.1">
    <property type="nucleotide sequence ID" value="NZ_FWXV01000006.1"/>
</dbReference>
<protein>
    <submittedName>
        <fullName evidence="7">Ribose transport system permease protein</fullName>
    </submittedName>
</protein>
<dbReference type="CDD" id="cd06579">
    <property type="entry name" value="TM_PBP1_transp_AraH_like"/>
    <property type="match status" value="1"/>
</dbReference>
<dbReference type="PANTHER" id="PTHR32196">
    <property type="entry name" value="ABC TRANSPORTER PERMEASE PROTEIN YPHD-RELATED-RELATED"/>
    <property type="match status" value="1"/>
</dbReference>
<dbReference type="GO" id="GO:0022857">
    <property type="term" value="F:transmembrane transporter activity"/>
    <property type="evidence" value="ECO:0007669"/>
    <property type="project" value="InterPro"/>
</dbReference>
<name>A0A1W2FFS1_KIBAR</name>
<evidence type="ECO:0000313" key="8">
    <source>
        <dbReference type="Proteomes" id="UP000192674"/>
    </source>
</evidence>
<dbReference type="PANTHER" id="PTHR32196:SF72">
    <property type="entry name" value="RIBOSE IMPORT PERMEASE PROTEIN RBSC"/>
    <property type="match status" value="1"/>
</dbReference>
<evidence type="ECO:0000256" key="4">
    <source>
        <dbReference type="ARBA" id="ARBA00022989"/>
    </source>
</evidence>
<organism evidence="7 8">
    <name type="scientific">Kibdelosporangium aridum</name>
    <dbReference type="NCBI Taxonomy" id="2030"/>
    <lineage>
        <taxon>Bacteria</taxon>
        <taxon>Bacillati</taxon>
        <taxon>Actinomycetota</taxon>
        <taxon>Actinomycetes</taxon>
        <taxon>Pseudonocardiales</taxon>
        <taxon>Pseudonocardiaceae</taxon>
        <taxon>Kibdelosporangium</taxon>
    </lineage>
</organism>
<evidence type="ECO:0000256" key="6">
    <source>
        <dbReference type="SAM" id="Phobius"/>
    </source>
</evidence>
<dbReference type="AlphaFoldDB" id="A0A1W2FFS1"/>
<evidence type="ECO:0000256" key="2">
    <source>
        <dbReference type="ARBA" id="ARBA00022475"/>
    </source>
</evidence>
<reference evidence="7 8" key="1">
    <citation type="submission" date="2017-04" db="EMBL/GenBank/DDBJ databases">
        <authorList>
            <person name="Afonso C.L."/>
            <person name="Miller P.J."/>
            <person name="Scott M.A."/>
            <person name="Spackman E."/>
            <person name="Goraichik I."/>
            <person name="Dimitrov K.M."/>
            <person name="Suarez D.L."/>
            <person name="Swayne D.E."/>
        </authorList>
    </citation>
    <scope>NUCLEOTIDE SEQUENCE [LARGE SCALE GENOMIC DNA]</scope>
    <source>
        <strain evidence="7 8">DSM 43828</strain>
    </source>
</reference>
<feature type="transmembrane region" description="Helical" evidence="6">
    <location>
        <begin position="34"/>
        <end position="51"/>
    </location>
</feature>
<sequence>MSRLRQAGRHTSEATSVPFSGVTRLRRLTGRSTSMIFLVLVVVIAIFSLLAPAEFATTDNARNIAVDAAVLLVLAVGSTFVIITAGIDLSVGAVLVFSGVVSAKAMGAMGGDGWDTALAGLAVALASGIAWGVLNGVLVAQAKIPSFVVTLGTLGAALGLAFILTDGLDVRTVPGVLVEMGGGRVAGVPWLVLIALGVAGVFGVLLAQTRFGRHTYAIGANVQAAERATINVKSHLITVYAIAGALAGLAGYLSLARFGTTTIAGHATDNLQVITAVVIGGTSLFGGIGTILGTCIGIFIPAVLQNGFVIMGLVPYWQHVAVGAVLIIAVLADQLRRARTSG</sequence>
<keyword evidence="5 6" id="KW-0472">Membrane</keyword>
<evidence type="ECO:0000256" key="1">
    <source>
        <dbReference type="ARBA" id="ARBA00004651"/>
    </source>
</evidence>
<feature type="transmembrane region" description="Helical" evidence="6">
    <location>
        <begin position="71"/>
        <end position="97"/>
    </location>
</feature>
<feature type="transmembrane region" description="Helical" evidence="6">
    <location>
        <begin position="185"/>
        <end position="207"/>
    </location>
</feature>
<keyword evidence="2" id="KW-1003">Cell membrane</keyword>
<feature type="transmembrane region" description="Helical" evidence="6">
    <location>
        <begin position="144"/>
        <end position="164"/>
    </location>
</feature>
<evidence type="ECO:0000313" key="7">
    <source>
        <dbReference type="EMBL" id="SMD20506.1"/>
    </source>
</evidence>
<comment type="subcellular location">
    <subcellularLocation>
        <location evidence="1">Cell membrane</location>
        <topology evidence="1">Multi-pass membrane protein</topology>
    </subcellularLocation>
</comment>
<dbReference type="InterPro" id="IPR001851">
    <property type="entry name" value="ABC_transp_permease"/>
</dbReference>
<feature type="transmembrane region" description="Helical" evidence="6">
    <location>
        <begin position="237"/>
        <end position="255"/>
    </location>
</feature>
<keyword evidence="4 6" id="KW-1133">Transmembrane helix</keyword>
<accession>A0A1W2FFS1</accession>
<evidence type="ECO:0000256" key="5">
    <source>
        <dbReference type="ARBA" id="ARBA00023136"/>
    </source>
</evidence>
<keyword evidence="8" id="KW-1185">Reference proteome</keyword>
<keyword evidence="3 6" id="KW-0812">Transmembrane</keyword>
<evidence type="ECO:0000256" key="3">
    <source>
        <dbReference type="ARBA" id="ARBA00022692"/>
    </source>
</evidence>
<proteinExistence type="predicted"/>
<feature type="transmembrane region" description="Helical" evidence="6">
    <location>
        <begin position="316"/>
        <end position="332"/>
    </location>
</feature>